<comment type="subcellular location">
    <subcellularLocation>
        <location evidence="1">Cell membrane</location>
        <topology evidence="1">Multi-pass membrane protein</topology>
    </subcellularLocation>
</comment>
<feature type="transmembrane region" description="Helical" evidence="6">
    <location>
        <begin position="179"/>
        <end position="196"/>
    </location>
</feature>
<dbReference type="CDD" id="cd06580">
    <property type="entry name" value="TM_PBP1_transp_TpRbsC_like"/>
    <property type="match status" value="1"/>
</dbReference>
<keyword evidence="5 6" id="KW-0472">Membrane</keyword>
<evidence type="ECO:0000256" key="6">
    <source>
        <dbReference type="SAM" id="Phobius"/>
    </source>
</evidence>
<proteinExistence type="predicted"/>
<sequence>MDSIIKAAKGNNWLASLKSVGSVAAGAMIIVIVYGYITNPMVTTAVLASSLRQSTPLVLGALCGLIGERSGIVNIGIEGQMLMAAFIGFLAHVYTGNLFLAVLAGVGAGALMGAFLGFMSISLKMDQIIGGTVINILALGLTSFFYQAGLTTEGKLLPIDLGFLAEIPLIGPVLFDNPPITYATLILVVLVHFVLFHTRWGLRTRVIGEHPSAADTVGINVRMMRYVNIAIAGGMAGLGGAYLTLEAVGSFERAMTNGRGFVALAVMLFGKRTPFGAWGAALLFGFAIALQTQLQFGGKIDIPHQFIGMLPYLLTILVLAGFVGRSRDPKALGQVYETE</sequence>
<name>A0A3B0VIU5_9ZZZZ</name>
<evidence type="ECO:0000256" key="5">
    <source>
        <dbReference type="ARBA" id="ARBA00023136"/>
    </source>
</evidence>
<feature type="transmembrane region" description="Helical" evidence="6">
    <location>
        <begin position="72"/>
        <end position="92"/>
    </location>
</feature>
<organism evidence="7">
    <name type="scientific">hydrothermal vent metagenome</name>
    <dbReference type="NCBI Taxonomy" id="652676"/>
    <lineage>
        <taxon>unclassified sequences</taxon>
        <taxon>metagenomes</taxon>
        <taxon>ecological metagenomes</taxon>
    </lineage>
</organism>
<evidence type="ECO:0008006" key="8">
    <source>
        <dbReference type="Google" id="ProtNLM"/>
    </source>
</evidence>
<feature type="transmembrane region" description="Helical" evidence="6">
    <location>
        <begin position="226"/>
        <end position="245"/>
    </location>
</feature>
<dbReference type="PANTHER" id="PTHR43370:SF1">
    <property type="entry name" value="GUANOSINE ABC TRANSPORTER PERMEASE PROTEIN NUPQ"/>
    <property type="match status" value="1"/>
</dbReference>
<evidence type="ECO:0000256" key="3">
    <source>
        <dbReference type="ARBA" id="ARBA00022692"/>
    </source>
</evidence>
<dbReference type="PANTHER" id="PTHR43370">
    <property type="entry name" value="SUGAR ABC TRANSPORTER INTEGRAL MEMBRANE PROTEIN-RELATED"/>
    <property type="match status" value="1"/>
</dbReference>
<feature type="transmembrane region" description="Helical" evidence="6">
    <location>
        <begin position="98"/>
        <end position="121"/>
    </location>
</feature>
<dbReference type="GO" id="GO:0005886">
    <property type="term" value="C:plasma membrane"/>
    <property type="evidence" value="ECO:0007669"/>
    <property type="project" value="UniProtKB-SubCell"/>
</dbReference>
<evidence type="ECO:0000313" key="7">
    <source>
        <dbReference type="EMBL" id="VAW43475.1"/>
    </source>
</evidence>
<feature type="transmembrane region" description="Helical" evidence="6">
    <location>
        <begin position="306"/>
        <end position="324"/>
    </location>
</feature>
<feature type="transmembrane region" description="Helical" evidence="6">
    <location>
        <begin position="12"/>
        <end position="37"/>
    </location>
</feature>
<keyword evidence="4 6" id="KW-1133">Transmembrane helix</keyword>
<evidence type="ECO:0000256" key="1">
    <source>
        <dbReference type="ARBA" id="ARBA00004651"/>
    </source>
</evidence>
<dbReference type="AlphaFoldDB" id="A0A3B0VIU5"/>
<dbReference type="GO" id="GO:0022857">
    <property type="term" value="F:transmembrane transporter activity"/>
    <property type="evidence" value="ECO:0007669"/>
    <property type="project" value="InterPro"/>
</dbReference>
<feature type="transmembrane region" description="Helical" evidence="6">
    <location>
        <begin position="128"/>
        <end position="148"/>
    </location>
</feature>
<keyword evidence="2" id="KW-1003">Cell membrane</keyword>
<reference evidence="7" key="1">
    <citation type="submission" date="2018-06" db="EMBL/GenBank/DDBJ databases">
        <authorList>
            <person name="Zhirakovskaya E."/>
        </authorList>
    </citation>
    <scope>NUCLEOTIDE SEQUENCE</scope>
</reference>
<keyword evidence="3 6" id="KW-0812">Transmembrane</keyword>
<gene>
    <name evidence="7" type="ORF">MNBD_CHLOROFLEXI01-1289</name>
</gene>
<feature type="transmembrane region" description="Helical" evidence="6">
    <location>
        <begin position="275"/>
        <end position="294"/>
    </location>
</feature>
<evidence type="ECO:0000256" key="4">
    <source>
        <dbReference type="ARBA" id="ARBA00022989"/>
    </source>
</evidence>
<dbReference type="EMBL" id="UOEU01001090">
    <property type="protein sequence ID" value="VAW43475.1"/>
    <property type="molecule type" value="Genomic_DNA"/>
</dbReference>
<accession>A0A3B0VIU5</accession>
<dbReference type="Pfam" id="PF02653">
    <property type="entry name" value="BPD_transp_2"/>
    <property type="match status" value="1"/>
</dbReference>
<protein>
    <recommendedName>
        <fullName evidence="8">Nucleoside ABC transporter, permease protein 2</fullName>
    </recommendedName>
</protein>
<dbReference type="InterPro" id="IPR001851">
    <property type="entry name" value="ABC_transp_permease"/>
</dbReference>
<evidence type="ECO:0000256" key="2">
    <source>
        <dbReference type="ARBA" id="ARBA00022475"/>
    </source>
</evidence>
<feature type="transmembrane region" description="Helical" evidence="6">
    <location>
        <begin position="43"/>
        <end position="65"/>
    </location>
</feature>